<name>A0A6A5Z7B1_9PLEO</name>
<dbReference type="AlphaFoldDB" id="A0A6A5Z7B1"/>
<sequence>MQTVDVSRLLSLPIELRRHIYYYVLPTTSQIPLRYQRPIISSEKPEYSLTLVRSSSRSETWKMQKTPSRVEKETGNDIVWARGSIGILGVCRQICEECLDIIYGESIFVIDVAFDSIKFRFRWLVPSSKLTPSRSMSFLEHFSQRNLLRIKNYVVNVEHVDNYTGMIKYNFGGPGLSAGIRTKVGELADLLSAVPYLTRLQIHLIDGAISRVRFPSGRVHRVQDEQNYSESEKVLNPFMRLYGVRLAKISGVSVEYGEMLEKSLTASRIT</sequence>
<organism evidence="2 3">
    <name type="scientific">Lophiotrema nucula</name>
    <dbReference type="NCBI Taxonomy" id="690887"/>
    <lineage>
        <taxon>Eukaryota</taxon>
        <taxon>Fungi</taxon>
        <taxon>Dikarya</taxon>
        <taxon>Ascomycota</taxon>
        <taxon>Pezizomycotina</taxon>
        <taxon>Dothideomycetes</taxon>
        <taxon>Pleosporomycetidae</taxon>
        <taxon>Pleosporales</taxon>
        <taxon>Lophiotremataceae</taxon>
        <taxon>Lophiotrema</taxon>
    </lineage>
</organism>
<gene>
    <name evidence="2" type="ORF">BDV96DRAFT_494000</name>
</gene>
<dbReference type="PANTHER" id="PTHR42085">
    <property type="entry name" value="F-BOX DOMAIN-CONTAINING PROTEIN"/>
    <property type="match status" value="1"/>
</dbReference>
<dbReference type="Proteomes" id="UP000799770">
    <property type="component" value="Unassembled WGS sequence"/>
</dbReference>
<feature type="domain" description="DUF7730" evidence="1">
    <location>
        <begin position="6"/>
        <end position="112"/>
    </location>
</feature>
<evidence type="ECO:0000313" key="2">
    <source>
        <dbReference type="EMBL" id="KAF2115056.1"/>
    </source>
</evidence>
<dbReference type="OrthoDB" id="62952at2759"/>
<dbReference type="EMBL" id="ML977324">
    <property type="protein sequence ID" value="KAF2115056.1"/>
    <property type="molecule type" value="Genomic_DNA"/>
</dbReference>
<keyword evidence="3" id="KW-1185">Reference proteome</keyword>
<accession>A0A6A5Z7B1</accession>
<dbReference type="PANTHER" id="PTHR42085:SF7">
    <property type="entry name" value="F-BOX DOMAIN-CONTAINING PROTEIN"/>
    <property type="match status" value="1"/>
</dbReference>
<dbReference type="Pfam" id="PF24864">
    <property type="entry name" value="DUF7730"/>
    <property type="match status" value="1"/>
</dbReference>
<dbReference type="InterPro" id="IPR038883">
    <property type="entry name" value="AN11006-like"/>
</dbReference>
<dbReference type="InterPro" id="IPR056632">
    <property type="entry name" value="DUF7730"/>
</dbReference>
<protein>
    <recommendedName>
        <fullName evidence="1">DUF7730 domain-containing protein</fullName>
    </recommendedName>
</protein>
<reference evidence="2" key="1">
    <citation type="journal article" date="2020" name="Stud. Mycol.">
        <title>101 Dothideomycetes genomes: a test case for predicting lifestyles and emergence of pathogens.</title>
        <authorList>
            <person name="Haridas S."/>
            <person name="Albert R."/>
            <person name="Binder M."/>
            <person name="Bloem J."/>
            <person name="Labutti K."/>
            <person name="Salamov A."/>
            <person name="Andreopoulos B."/>
            <person name="Baker S."/>
            <person name="Barry K."/>
            <person name="Bills G."/>
            <person name="Bluhm B."/>
            <person name="Cannon C."/>
            <person name="Castanera R."/>
            <person name="Culley D."/>
            <person name="Daum C."/>
            <person name="Ezra D."/>
            <person name="Gonzalez J."/>
            <person name="Henrissat B."/>
            <person name="Kuo A."/>
            <person name="Liang C."/>
            <person name="Lipzen A."/>
            <person name="Lutzoni F."/>
            <person name="Magnuson J."/>
            <person name="Mondo S."/>
            <person name="Nolan M."/>
            <person name="Ohm R."/>
            <person name="Pangilinan J."/>
            <person name="Park H.-J."/>
            <person name="Ramirez L."/>
            <person name="Alfaro M."/>
            <person name="Sun H."/>
            <person name="Tritt A."/>
            <person name="Yoshinaga Y."/>
            <person name="Zwiers L.-H."/>
            <person name="Turgeon B."/>
            <person name="Goodwin S."/>
            <person name="Spatafora J."/>
            <person name="Crous P."/>
            <person name="Grigoriev I."/>
        </authorList>
    </citation>
    <scope>NUCLEOTIDE SEQUENCE</scope>
    <source>
        <strain evidence="2">CBS 627.86</strain>
    </source>
</reference>
<evidence type="ECO:0000313" key="3">
    <source>
        <dbReference type="Proteomes" id="UP000799770"/>
    </source>
</evidence>
<evidence type="ECO:0000259" key="1">
    <source>
        <dbReference type="Pfam" id="PF24864"/>
    </source>
</evidence>
<proteinExistence type="predicted"/>